<evidence type="ECO:0000259" key="1">
    <source>
        <dbReference type="Pfam" id="PF12146"/>
    </source>
</evidence>
<dbReference type="SUPFAM" id="SSF53474">
    <property type="entry name" value="alpha/beta-Hydrolases"/>
    <property type="match status" value="1"/>
</dbReference>
<evidence type="ECO:0000313" key="3">
    <source>
        <dbReference type="Proteomes" id="UP001181355"/>
    </source>
</evidence>
<gene>
    <name evidence="2" type="ORF">RF679_18330</name>
</gene>
<dbReference type="Gene3D" id="3.40.50.1820">
    <property type="entry name" value="alpha/beta hydrolase"/>
    <property type="match status" value="1"/>
</dbReference>
<keyword evidence="2" id="KW-0378">Hydrolase</keyword>
<dbReference type="InterPro" id="IPR022742">
    <property type="entry name" value="Hydrolase_4"/>
</dbReference>
<dbReference type="Proteomes" id="UP001181355">
    <property type="component" value="Chromosome"/>
</dbReference>
<feature type="domain" description="Serine aminopeptidase S33" evidence="1">
    <location>
        <begin position="52"/>
        <end position="208"/>
    </location>
</feature>
<keyword evidence="3" id="KW-1185">Reference proteome</keyword>
<accession>A0ABY9RH76</accession>
<evidence type="ECO:0000313" key="2">
    <source>
        <dbReference type="EMBL" id="WMW80573.1"/>
    </source>
</evidence>
<organism evidence="2 3">
    <name type="scientific">Undibacterium cyanobacteriorum</name>
    <dbReference type="NCBI Taxonomy" id="3073561"/>
    <lineage>
        <taxon>Bacteria</taxon>
        <taxon>Pseudomonadati</taxon>
        <taxon>Pseudomonadota</taxon>
        <taxon>Betaproteobacteria</taxon>
        <taxon>Burkholderiales</taxon>
        <taxon>Oxalobacteraceae</taxon>
        <taxon>Undibacterium</taxon>
    </lineage>
</organism>
<dbReference type="InterPro" id="IPR029058">
    <property type="entry name" value="AB_hydrolase_fold"/>
</dbReference>
<sequence>MRNRLPDLVLLPGMDGTGRLFQDYVGHLLQSEPTLKVHVIDYPPDRILGYQELKDLIKRRLPQDSDFFLLGESFSGPLAIELAGDFAIEHPQHLQGLILCATFHKNPQALLAPFSGLTRLFAPQHIPRALINWMMFDSHAKPSHQEALYRSLELVDEKVMQHRCREVLQVNVTDKLSAITCPVLYLQAQSDRLIPAHHGRAIQKLIPQTQLIRFTSGHMLLQTQAKLASDATLAFMRQSVKPSSASINSN</sequence>
<protein>
    <submittedName>
        <fullName evidence="2">Alpha/beta hydrolase</fullName>
    </submittedName>
</protein>
<dbReference type="Pfam" id="PF12146">
    <property type="entry name" value="Hydrolase_4"/>
    <property type="match status" value="1"/>
</dbReference>
<name>A0ABY9RH76_9BURK</name>
<reference evidence="2" key="1">
    <citation type="submission" date="2023-09" db="EMBL/GenBank/DDBJ databases">
        <title>Undibacterium sp. 20NA77.5 isolated from freshwater.</title>
        <authorList>
            <person name="Le V."/>
            <person name="Ko S.-R."/>
            <person name="Ahn C.-Y."/>
            <person name="Oh H.-M."/>
        </authorList>
    </citation>
    <scope>NUCLEOTIDE SEQUENCE</scope>
    <source>
        <strain evidence="2">20NA77.5</strain>
    </source>
</reference>
<proteinExistence type="predicted"/>
<dbReference type="EMBL" id="CP133720">
    <property type="protein sequence ID" value="WMW80573.1"/>
    <property type="molecule type" value="Genomic_DNA"/>
</dbReference>
<dbReference type="RefSeq" id="WP_309482065.1">
    <property type="nucleotide sequence ID" value="NZ_CP133720.1"/>
</dbReference>
<dbReference type="GO" id="GO:0016787">
    <property type="term" value="F:hydrolase activity"/>
    <property type="evidence" value="ECO:0007669"/>
    <property type="project" value="UniProtKB-KW"/>
</dbReference>